<dbReference type="CDD" id="cd14279">
    <property type="entry name" value="CUE"/>
    <property type="match status" value="1"/>
</dbReference>
<dbReference type="InterPro" id="IPR003892">
    <property type="entry name" value="CUE"/>
</dbReference>
<protein>
    <recommendedName>
        <fullName evidence="6">VPS9 domain-containing protein</fullName>
    </recommendedName>
</protein>
<proteinExistence type="predicted"/>
<dbReference type="InterPro" id="IPR009060">
    <property type="entry name" value="UBA-like_sf"/>
</dbReference>
<organism evidence="4 5">
    <name type="scientific">Puccinia triticina</name>
    <dbReference type="NCBI Taxonomy" id="208348"/>
    <lineage>
        <taxon>Eukaryota</taxon>
        <taxon>Fungi</taxon>
        <taxon>Dikarya</taxon>
        <taxon>Basidiomycota</taxon>
        <taxon>Pucciniomycotina</taxon>
        <taxon>Pucciniomycetes</taxon>
        <taxon>Pucciniales</taxon>
        <taxon>Pucciniaceae</taxon>
        <taxon>Puccinia</taxon>
    </lineage>
</organism>
<dbReference type="SUPFAM" id="SSF46934">
    <property type="entry name" value="UBA-like"/>
    <property type="match status" value="1"/>
</dbReference>
<feature type="region of interest" description="Disordered" evidence="1">
    <location>
        <begin position="474"/>
        <end position="564"/>
    </location>
</feature>
<evidence type="ECO:0000256" key="1">
    <source>
        <dbReference type="SAM" id="MobiDB-lite"/>
    </source>
</evidence>
<dbReference type="SUPFAM" id="SSF109993">
    <property type="entry name" value="VPS9 domain"/>
    <property type="match status" value="1"/>
</dbReference>
<dbReference type="SMART" id="SM00167">
    <property type="entry name" value="VPS9"/>
    <property type="match status" value="1"/>
</dbReference>
<feature type="region of interest" description="Disordered" evidence="1">
    <location>
        <begin position="43"/>
        <end position="120"/>
    </location>
</feature>
<dbReference type="PROSITE" id="PS51205">
    <property type="entry name" value="VPS9"/>
    <property type="match status" value="1"/>
</dbReference>
<accession>A0ABY7CAG3</accession>
<dbReference type="Gene3D" id="1.10.8.10">
    <property type="entry name" value="DNA helicase RuvA subunit, C-terminal domain"/>
    <property type="match status" value="1"/>
</dbReference>
<feature type="region of interest" description="Disordered" evidence="1">
    <location>
        <begin position="399"/>
        <end position="438"/>
    </location>
</feature>
<feature type="compositionally biased region" description="Basic and acidic residues" evidence="1">
    <location>
        <begin position="89"/>
        <end position="99"/>
    </location>
</feature>
<dbReference type="Pfam" id="PF02845">
    <property type="entry name" value="CUE"/>
    <property type="match status" value="1"/>
</dbReference>
<evidence type="ECO:0000313" key="5">
    <source>
        <dbReference type="Proteomes" id="UP001164743"/>
    </source>
</evidence>
<name>A0ABY7CAG3_9BASI</name>
<dbReference type="Pfam" id="PF02204">
    <property type="entry name" value="VPS9"/>
    <property type="match status" value="1"/>
</dbReference>
<evidence type="ECO:0000313" key="4">
    <source>
        <dbReference type="EMBL" id="WAQ81918.1"/>
    </source>
</evidence>
<dbReference type="Proteomes" id="UP001164743">
    <property type="component" value="Chromosome 2A"/>
</dbReference>
<dbReference type="InterPro" id="IPR003123">
    <property type="entry name" value="VPS9"/>
</dbReference>
<evidence type="ECO:0008006" key="6">
    <source>
        <dbReference type="Google" id="ProtNLM"/>
    </source>
</evidence>
<feature type="domain" description="VPS9" evidence="3">
    <location>
        <begin position="238"/>
        <end position="378"/>
    </location>
</feature>
<reference evidence="4" key="1">
    <citation type="submission" date="2022-10" db="EMBL/GenBank/DDBJ databases">
        <title>Puccinia triticina Genome sequencing and assembly.</title>
        <authorList>
            <person name="Li C."/>
        </authorList>
    </citation>
    <scope>NUCLEOTIDE SEQUENCE</scope>
    <source>
        <strain evidence="4">Pt15</strain>
    </source>
</reference>
<feature type="domain" description="CUE" evidence="2">
    <location>
        <begin position="577"/>
        <end position="619"/>
    </location>
</feature>
<feature type="compositionally biased region" description="Polar residues" evidence="1">
    <location>
        <begin position="399"/>
        <end position="415"/>
    </location>
</feature>
<dbReference type="RefSeq" id="XP_053017473.1">
    <property type="nucleotide sequence ID" value="XM_053166231.1"/>
</dbReference>
<dbReference type="GeneID" id="77807126"/>
<dbReference type="Gene3D" id="1.20.1050.80">
    <property type="entry name" value="VPS9 domain"/>
    <property type="match status" value="1"/>
</dbReference>
<gene>
    <name evidence="4" type="ORF">PtA15_2A231</name>
</gene>
<evidence type="ECO:0000259" key="2">
    <source>
        <dbReference type="PROSITE" id="PS51140"/>
    </source>
</evidence>
<feature type="compositionally biased region" description="Basic and acidic residues" evidence="1">
    <location>
        <begin position="524"/>
        <end position="533"/>
    </location>
</feature>
<keyword evidence="5" id="KW-1185">Reference proteome</keyword>
<dbReference type="InterPro" id="IPR041545">
    <property type="entry name" value="DUF5601"/>
</dbReference>
<dbReference type="PANTHER" id="PTHR23101">
    <property type="entry name" value="RAB GDP/GTP EXCHANGE FACTOR"/>
    <property type="match status" value="1"/>
</dbReference>
<evidence type="ECO:0000259" key="3">
    <source>
        <dbReference type="PROSITE" id="PS51205"/>
    </source>
</evidence>
<dbReference type="InterPro" id="IPR037191">
    <property type="entry name" value="VPS9_dom_sf"/>
</dbReference>
<dbReference type="PROSITE" id="PS51140">
    <property type="entry name" value="CUE"/>
    <property type="match status" value="1"/>
</dbReference>
<dbReference type="Gene3D" id="1.10.246.120">
    <property type="match status" value="1"/>
</dbReference>
<dbReference type="PANTHER" id="PTHR23101:SF25">
    <property type="entry name" value="GTPASE-ACTIVATING PROTEIN AND VPS9 DOMAIN-CONTAINING PROTEIN 1"/>
    <property type="match status" value="1"/>
</dbReference>
<dbReference type="EMBL" id="CP110422">
    <property type="protein sequence ID" value="WAQ81918.1"/>
    <property type="molecule type" value="Genomic_DNA"/>
</dbReference>
<sequence length="619" mass="68523">MEITGQPDGPLWANFATTSWDFRSANKHYQDPRILLVALPPELDLNRPPGRPRLTAHQTHHTRRTAPLRAGSTLERPAPDPLLNRLGKSVHELSARDADPDPTPSVPPRLVVESPSHDDSPPAVPFDFNLFLEHMRWPHAEPIAKYLRSFLKEFTKRATHPSKTTGVAEQVKVVNDFLDFISLKMREIPDGPWDPRTCNEAEFDNAVEAMEKLVMNRVWHLTFTPALTNTQPFQTDDLERDTVLSQKMNLFSWLTDRHLDLSLPPDEADGFLEFAKTELLKINSYKAPRDKMICILNCCKVIFGLIRHVDNSEGGADTFIPILILVVLRAQPKTLISNLQYIQRFRNPDKMQGENGYYMSSLNAAVSFIERLEHSVLSNITQEEFEHNVEQAIVQLPRSPTQETRVSGTLGSLVSPTKEGSAVSGPRAEGGGMAGSTSLPDMTRTWLFTTVPQLAEKAVSKPLNAIARIVDDLASSEPDEGGPGPGERHGLRRASSSVDVHPSSPIDSGDPARRGSRRRGGRPRSADSPRARSADLPPHPSSVLPAHGKEKLAPPPADPRPGVQTDIDKVESLKRAEHAAKLDTLAAIFPQLEPELLEVVLITHRGIISKAIDSLLEMS</sequence>
<dbReference type="InterPro" id="IPR045046">
    <property type="entry name" value="Vps9-like"/>
</dbReference>
<dbReference type="SMART" id="SM00546">
    <property type="entry name" value="CUE"/>
    <property type="match status" value="1"/>
</dbReference>
<dbReference type="Pfam" id="PF18151">
    <property type="entry name" value="DUF5601"/>
    <property type="match status" value="1"/>
</dbReference>